<organism evidence="1">
    <name type="scientific">uncultured Caudovirales phage</name>
    <dbReference type="NCBI Taxonomy" id="2100421"/>
    <lineage>
        <taxon>Viruses</taxon>
        <taxon>Duplodnaviria</taxon>
        <taxon>Heunggongvirae</taxon>
        <taxon>Uroviricota</taxon>
        <taxon>Caudoviricetes</taxon>
        <taxon>Peduoviridae</taxon>
        <taxon>Maltschvirus</taxon>
        <taxon>Maltschvirus maltsch</taxon>
    </lineage>
</organism>
<sequence length="82" mass="9207">MNSPFPSYDPISDLDTAKALTEMMREHQQAVASIGVQRRGIIRRLRLHSVPYKQIAEACSVTDQALFADLRKHPDTKEPSDG</sequence>
<accession>A0A6J5NJN1</accession>
<reference evidence="1" key="1">
    <citation type="submission" date="2020-04" db="EMBL/GenBank/DDBJ databases">
        <authorList>
            <person name="Chiriac C."/>
            <person name="Salcher M."/>
            <person name="Ghai R."/>
            <person name="Kavagutti S V."/>
        </authorList>
    </citation>
    <scope>NUCLEOTIDE SEQUENCE</scope>
</reference>
<proteinExistence type="predicted"/>
<evidence type="ECO:0000313" key="1">
    <source>
        <dbReference type="EMBL" id="CAB4159017.1"/>
    </source>
</evidence>
<name>A0A6J5NJN1_9CAUD</name>
<protein>
    <submittedName>
        <fullName evidence="1">Uncharacterized protein</fullName>
    </submittedName>
</protein>
<dbReference type="EMBL" id="LR796677">
    <property type="protein sequence ID" value="CAB4159017.1"/>
    <property type="molecule type" value="Genomic_DNA"/>
</dbReference>
<gene>
    <name evidence="1" type="ORF">UFOVP711_45</name>
</gene>